<feature type="non-terminal residue" evidence="1">
    <location>
        <position position="1"/>
    </location>
</feature>
<proteinExistence type="predicted"/>
<protein>
    <submittedName>
        <fullName evidence="1">Uncharacterized protein</fullName>
    </submittedName>
</protein>
<evidence type="ECO:0000313" key="1">
    <source>
        <dbReference type="EMBL" id="GBL60503.1"/>
    </source>
</evidence>
<sequence length="54" mass="5804">AFEQNQAFVLVPAAVQDPPDDDLGKSAAPSSNCSPIGTQLVLRMTNATMRPVFW</sequence>
<reference evidence="1 2" key="1">
    <citation type="journal article" date="2019" name="Sci. Rep.">
        <title>Orb-weaving spider Araneus ventricosus genome elucidates the spidroin gene catalogue.</title>
        <authorList>
            <person name="Kono N."/>
            <person name="Nakamura H."/>
            <person name="Ohtoshi R."/>
            <person name="Moran D.A.P."/>
            <person name="Shinohara A."/>
            <person name="Yoshida Y."/>
            <person name="Fujiwara M."/>
            <person name="Mori M."/>
            <person name="Tomita M."/>
            <person name="Arakawa K."/>
        </authorList>
    </citation>
    <scope>NUCLEOTIDE SEQUENCE [LARGE SCALE GENOMIC DNA]</scope>
</reference>
<dbReference type="Proteomes" id="UP000499080">
    <property type="component" value="Unassembled WGS sequence"/>
</dbReference>
<keyword evidence="2" id="KW-1185">Reference proteome</keyword>
<gene>
    <name evidence="1" type="ORF">AVEN_236759_1</name>
</gene>
<accession>A0A4Y1ZPA5</accession>
<comment type="caution">
    <text evidence="1">The sequence shown here is derived from an EMBL/GenBank/DDBJ whole genome shotgun (WGS) entry which is preliminary data.</text>
</comment>
<name>A0A4Y1ZPA5_ARAVE</name>
<dbReference type="EMBL" id="BGPR01076321">
    <property type="protein sequence ID" value="GBL60503.1"/>
    <property type="molecule type" value="Genomic_DNA"/>
</dbReference>
<organism evidence="1 2">
    <name type="scientific">Araneus ventricosus</name>
    <name type="common">Orbweaver spider</name>
    <name type="synonym">Epeira ventricosa</name>
    <dbReference type="NCBI Taxonomy" id="182803"/>
    <lineage>
        <taxon>Eukaryota</taxon>
        <taxon>Metazoa</taxon>
        <taxon>Ecdysozoa</taxon>
        <taxon>Arthropoda</taxon>
        <taxon>Chelicerata</taxon>
        <taxon>Arachnida</taxon>
        <taxon>Araneae</taxon>
        <taxon>Araneomorphae</taxon>
        <taxon>Entelegynae</taxon>
        <taxon>Araneoidea</taxon>
        <taxon>Araneidae</taxon>
        <taxon>Araneus</taxon>
    </lineage>
</organism>
<evidence type="ECO:0000313" key="2">
    <source>
        <dbReference type="Proteomes" id="UP000499080"/>
    </source>
</evidence>
<dbReference type="AlphaFoldDB" id="A0A4Y1ZPA5"/>